<evidence type="ECO:0000313" key="1">
    <source>
        <dbReference type="EMBL" id="PKV80897.1"/>
    </source>
</evidence>
<dbReference type="CDD" id="cd01901">
    <property type="entry name" value="Ntn_hydrolase"/>
    <property type="match status" value="1"/>
</dbReference>
<name>A0A2N3VGZ2_9NOCA</name>
<protein>
    <submittedName>
        <fullName evidence="1">ATP-dependent protease HslVU (ClpYQ) peptidase subunit</fullName>
    </submittedName>
</protein>
<keyword evidence="2" id="KW-1185">Reference proteome</keyword>
<gene>
    <name evidence="1" type="ORF">ATK86_5334</name>
</gene>
<keyword evidence="1" id="KW-0645">Protease</keyword>
<organism evidence="1 2">
    <name type="scientific">Nocardia fluminea</name>
    <dbReference type="NCBI Taxonomy" id="134984"/>
    <lineage>
        <taxon>Bacteria</taxon>
        <taxon>Bacillati</taxon>
        <taxon>Actinomycetota</taxon>
        <taxon>Actinomycetes</taxon>
        <taxon>Mycobacteriales</taxon>
        <taxon>Nocardiaceae</taxon>
        <taxon>Nocardia</taxon>
    </lineage>
</organism>
<dbReference type="GO" id="GO:0008233">
    <property type="term" value="F:peptidase activity"/>
    <property type="evidence" value="ECO:0007669"/>
    <property type="project" value="UniProtKB-KW"/>
</dbReference>
<dbReference type="RefSeq" id="WP_101466742.1">
    <property type="nucleotide sequence ID" value="NZ_PJMW01000002.1"/>
</dbReference>
<reference evidence="1 2" key="1">
    <citation type="submission" date="2017-12" db="EMBL/GenBank/DDBJ databases">
        <title>Sequencing the genomes of 1000 Actinobacteria strains.</title>
        <authorList>
            <person name="Klenk H.-P."/>
        </authorList>
    </citation>
    <scope>NUCLEOTIDE SEQUENCE [LARGE SCALE GENOMIC DNA]</scope>
    <source>
        <strain evidence="1 2">DSM 44489</strain>
    </source>
</reference>
<dbReference type="EMBL" id="PJMW01000002">
    <property type="protein sequence ID" value="PKV80897.1"/>
    <property type="molecule type" value="Genomic_DNA"/>
</dbReference>
<comment type="caution">
    <text evidence="1">The sequence shown here is derived from an EMBL/GenBank/DDBJ whole genome shotgun (WGS) entry which is preliminary data.</text>
</comment>
<keyword evidence="1" id="KW-0378">Hydrolase</keyword>
<evidence type="ECO:0000313" key="2">
    <source>
        <dbReference type="Proteomes" id="UP000233766"/>
    </source>
</evidence>
<dbReference type="GO" id="GO:0006508">
    <property type="term" value="P:proteolysis"/>
    <property type="evidence" value="ECO:0007669"/>
    <property type="project" value="UniProtKB-KW"/>
</dbReference>
<dbReference type="InterPro" id="IPR029055">
    <property type="entry name" value="Ntn_hydrolases_N"/>
</dbReference>
<dbReference type="Proteomes" id="UP000233766">
    <property type="component" value="Unassembled WGS sequence"/>
</dbReference>
<dbReference type="SUPFAM" id="SSF56235">
    <property type="entry name" value="N-terminal nucleophile aminohydrolases (Ntn hydrolases)"/>
    <property type="match status" value="1"/>
</dbReference>
<dbReference type="Gene3D" id="3.60.20.10">
    <property type="entry name" value="Glutamine Phosphoribosylpyrophosphate, subunit 1, domain 1"/>
    <property type="match status" value="1"/>
</dbReference>
<proteinExistence type="predicted"/>
<sequence length="194" mass="19920">MTVIAAIATADRVVMGCDTRTDYSGTGIMTVGAKISTLYAPNGDKVLIAAAGNAALRHVVVRGLGIGATPDPTDIAAADQWADGIAVAAVDGAAEAKPAVLSQSDGYAPSLDGTLLLAWRQHLWWISTHAAMRPHPGIIAIGSGTEVALGSLHTADAFDIEPTFAVDMAVRLACRHAEGCGIDDRGPIIHSTVD</sequence>
<dbReference type="AlphaFoldDB" id="A0A2N3VGZ2"/>
<accession>A0A2N3VGZ2</accession>
<dbReference type="OrthoDB" id="4578869at2"/>